<dbReference type="SUPFAM" id="SSF55781">
    <property type="entry name" value="GAF domain-like"/>
    <property type="match status" value="1"/>
</dbReference>
<feature type="domain" description="IclR-ED" evidence="5">
    <location>
        <begin position="70"/>
        <end position="249"/>
    </location>
</feature>
<dbReference type="PROSITE" id="PS51078">
    <property type="entry name" value="ICLR_ED"/>
    <property type="match status" value="1"/>
</dbReference>
<dbReference type="EMBL" id="AP018828">
    <property type="protein sequence ID" value="BBF81634.1"/>
    <property type="molecule type" value="Genomic_DNA"/>
</dbReference>
<dbReference type="PANTHER" id="PTHR30136">
    <property type="entry name" value="HELIX-TURN-HELIX TRANSCRIPTIONAL REGULATOR, ICLR FAMILY"/>
    <property type="match status" value="1"/>
</dbReference>
<dbReference type="InterPro" id="IPR036390">
    <property type="entry name" value="WH_DNA-bd_sf"/>
</dbReference>
<protein>
    <submittedName>
        <fullName evidence="6">Transcriptional regulator, IclR family</fullName>
    </submittedName>
</protein>
<dbReference type="InterPro" id="IPR014757">
    <property type="entry name" value="Tscrpt_reg_IclR_C"/>
</dbReference>
<dbReference type="InterPro" id="IPR036388">
    <property type="entry name" value="WH-like_DNA-bd_sf"/>
</dbReference>
<reference evidence="7" key="1">
    <citation type="journal article" date="2017" name="Biotechnol. Biofuels">
        <title>Evaluation of environmental bacterial communities as a factor affecting the growth of duckweed Lemna minor.</title>
        <authorList>
            <person name="Ishizawa H."/>
            <person name="Kuroda M."/>
            <person name="Morikawa M."/>
            <person name="Ike M."/>
        </authorList>
    </citation>
    <scope>NUCLEOTIDE SEQUENCE [LARGE SCALE GENOMIC DNA]</scope>
    <source>
        <strain evidence="7">M6</strain>
    </source>
</reference>
<dbReference type="GO" id="GO:0003677">
    <property type="term" value="F:DNA binding"/>
    <property type="evidence" value="ECO:0007669"/>
    <property type="project" value="UniProtKB-KW"/>
</dbReference>
<dbReference type="AlphaFoldDB" id="A0A3G9G932"/>
<dbReference type="Pfam" id="PF01614">
    <property type="entry name" value="IclR_C"/>
    <property type="match status" value="1"/>
</dbReference>
<dbReference type="SMART" id="SM00346">
    <property type="entry name" value="HTH_ICLR"/>
    <property type="match status" value="1"/>
</dbReference>
<proteinExistence type="predicted"/>
<dbReference type="InterPro" id="IPR050707">
    <property type="entry name" value="HTH_MetabolicPath_Reg"/>
</dbReference>
<evidence type="ECO:0000256" key="3">
    <source>
        <dbReference type="ARBA" id="ARBA00023163"/>
    </source>
</evidence>
<keyword evidence="2" id="KW-0238">DNA-binding</keyword>
<dbReference type="InterPro" id="IPR005471">
    <property type="entry name" value="Tscrpt_reg_IclR_N"/>
</dbReference>
<dbReference type="SUPFAM" id="SSF46785">
    <property type="entry name" value="Winged helix' DNA-binding domain"/>
    <property type="match status" value="1"/>
</dbReference>
<gene>
    <name evidence="6" type="ORF">EM6_2236</name>
</gene>
<reference evidence="7" key="2">
    <citation type="journal article" date="2017" name="Plant Physiol. Biochem.">
        <title>Differential oxidative and antioxidative response of duckweed Lemna minor toward plant growth promoting/inhibiting bacteria.</title>
        <authorList>
            <person name="Ishizawa H."/>
            <person name="Kuroda M."/>
            <person name="Morikawa M."/>
            <person name="Ike M."/>
        </authorList>
    </citation>
    <scope>NUCLEOTIDE SEQUENCE [LARGE SCALE GENOMIC DNA]</scope>
    <source>
        <strain evidence="7">M6</strain>
    </source>
</reference>
<dbReference type="PANTHER" id="PTHR30136:SF7">
    <property type="entry name" value="HTH-TYPE TRANSCRIPTIONAL REGULATOR KDGR-RELATED"/>
    <property type="match status" value="1"/>
</dbReference>
<keyword evidence="1" id="KW-0805">Transcription regulation</keyword>
<evidence type="ECO:0000259" key="5">
    <source>
        <dbReference type="PROSITE" id="PS51078"/>
    </source>
</evidence>
<organism evidence="6 7">
    <name type="scientific">Asticcacaulis excentricus</name>
    <dbReference type="NCBI Taxonomy" id="78587"/>
    <lineage>
        <taxon>Bacteria</taxon>
        <taxon>Pseudomonadati</taxon>
        <taxon>Pseudomonadota</taxon>
        <taxon>Alphaproteobacteria</taxon>
        <taxon>Caulobacterales</taxon>
        <taxon>Caulobacteraceae</taxon>
        <taxon>Asticcacaulis</taxon>
    </lineage>
</organism>
<dbReference type="Gene3D" id="3.30.450.40">
    <property type="match status" value="1"/>
</dbReference>
<dbReference type="Proteomes" id="UP000278756">
    <property type="component" value="Chromosome 2"/>
</dbReference>
<accession>A0A3G9G932</accession>
<keyword evidence="3" id="KW-0804">Transcription</keyword>
<dbReference type="Pfam" id="PF09339">
    <property type="entry name" value="HTH_IclR"/>
    <property type="match status" value="1"/>
</dbReference>
<dbReference type="OrthoDB" id="6057486at2"/>
<evidence type="ECO:0000256" key="2">
    <source>
        <dbReference type="ARBA" id="ARBA00023125"/>
    </source>
</evidence>
<evidence type="ECO:0000259" key="4">
    <source>
        <dbReference type="PROSITE" id="PS51077"/>
    </source>
</evidence>
<name>A0A3G9G932_9CAUL</name>
<dbReference type="PROSITE" id="PS51077">
    <property type="entry name" value="HTH_ICLR"/>
    <property type="match status" value="1"/>
</dbReference>
<evidence type="ECO:0000256" key="1">
    <source>
        <dbReference type="ARBA" id="ARBA00023015"/>
    </source>
</evidence>
<dbReference type="GO" id="GO:0003700">
    <property type="term" value="F:DNA-binding transcription factor activity"/>
    <property type="evidence" value="ECO:0007669"/>
    <property type="project" value="TreeGrafter"/>
</dbReference>
<dbReference type="InterPro" id="IPR029016">
    <property type="entry name" value="GAF-like_dom_sf"/>
</dbReference>
<sequence length="249" mass="27790">MSEPTYSAPALEKGIEILEFLAGRSGPLSIGEICAGVGRSKAEIYRMILTLEGKGYLRRDIAGRYTMTSRLFDFGMLYPPRQSLIETALPHMRALARDSEQSCHMTVLSREHIVAIARAESESMTAFGVKVGFRAPAATATSGRMIFGFLPLRDQLNWYHTMRGRIDRPVLRAFLDEAREAKRRGYLVRDSAYTLGVVDLAVPIFAARSNHAVAALIVPFMTHVVCHMDKPQVLERLRQTAQAISSELY</sequence>
<dbReference type="GO" id="GO:0045892">
    <property type="term" value="P:negative regulation of DNA-templated transcription"/>
    <property type="evidence" value="ECO:0007669"/>
    <property type="project" value="TreeGrafter"/>
</dbReference>
<dbReference type="Gene3D" id="1.10.10.10">
    <property type="entry name" value="Winged helix-like DNA-binding domain superfamily/Winged helix DNA-binding domain"/>
    <property type="match status" value="1"/>
</dbReference>
<evidence type="ECO:0000313" key="7">
    <source>
        <dbReference type="Proteomes" id="UP000278756"/>
    </source>
</evidence>
<feature type="domain" description="HTH iclR-type" evidence="4">
    <location>
        <begin position="8"/>
        <end position="69"/>
    </location>
</feature>
<evidence type="ECO:0000313" key="6">
    <source>
        <dbReference type="EMBL" id="BBF81634.1"/>
    </source>
</evidence>
<dbReference type="RefSeq" id="WP_126423106.1">
    <property type="nucleotide sequence ID" value="NZ_AP018828.1"/>
</dbReference>